<evidence type="ECO:0000256" key="2">
    <source>
        <dbReference type="SAM" id="MobiDB-lite"/>
    </source>
</evidence>
<gene>
    <name evidence="4" type="ORF">HYPSUDRAFT_46612</name>
</gene>
<keyword evidence="1" id="KW-0464">Manganese</keyword>
<dbReference type="InterPro" id="IPR001932">
    <property type="entry name" value="PPM-type_phosphatase-like_dom"/>
</dbReference>
<dbReference type="PANTHER" id="PTHR12320">
    <property type="entry name" value="PROTEIN PHOSPHATASE 2C"/>
    <property type="match status" value="1"/>
</dbReference>
<feature type="domain" description="PPM-type phosphatase" evidence="3">
    <location>
        <begin position="118"/>
        <end position="630"/>
    </location>
</feature>
<dbReference type="OrthoDB" id="60843at2759"/>
<dbReference type="GO" id="GO:0004722">
    <property type="term" value="F:protein serine/threonine phosphatase activity"/>
    <property type="evidence" value="ECO:0007669"/>
    <property type="project" value="UniProtKB-EC"/>
</dbReference>
<name>A0A0D2KRM0_HYPSF</name>
<comment type="similarity">
    <text evidence="1">Belongs to the PP2C family.</text>
</comment>
<evidence type="ECO:0000313" key="5">
    <source>
        <dbReference type="Proteomes" id="UP000054270"/>
    </source>
</evidence>
<feature type="compositionally biased region" description="Low complexity" evidence="2">
    <location>
        <begin position="17"/>
        <end position="31"/>
    </location>
</feature>
<feature type="region of interest" description="Disordered" evidence="2">
    <location>
        <begin position="1"/>
        <end position="92"/>
    </location>
</feature>
<dbReference type="EMBL" id="KN817606">
    <property type="protein sequence ID" value="KJA17277.1"/>
    <property type="molecule type" value="Genomic_DNA"/>
</dbReference>
<comment type="catalytic activity">
    <reaction evidence="1">
        <text>O-phospho-L-seryl-[protein] + H2O = L-seryl-[protein] + phosphate</text>
        <dbReference type="Rhea" id="RHEA:20629"/>
        <dbReference type="Rhea" id="RHEA-COMP:9863"/>
        <dbReference type="Rhea" id="RHEA-COMP:11604"/>
        <dbReference type="ChEBI" id="CHEBI:15377"/>
        <dbReference type="ChEBI" id="CHEBI:29999"/>
        <dbReference type="ChEBI" id="CHEBI:43474"/>
        <dbReference type="ChEBI" id="CHEBI:83421"/>
        <dbReference type="EC" id="3.1.3.16"/>
    </reaction>
</comment>
<keyword evidence="5" id="KW-1185">Reference proteome</keyword>
<comment type="cofactor">
    <cofactor evidence="1">
        <name>Mn(2+)</name>
        <dbReference type="ChEBI" id="CHEBI:29035"/>
    </cofactor>
</comment>
<feature type="region of interest" description="Disordered" evidence="2">
    <location>
        <begin position="341"/>
        <end position="389"/>
    </location>
</feature>
<dbReference type="InterPro" id="IPR039123">
    <property type="entry name" value="PPTC7"/>
</dbReference>
<dbReference type="GO" id="GO:0046872">
    <property type="term" value="F:metal ion binding"/>
    <property type="evidence" value="ECO:0007669"/>
    <property type="project" value="UniProtKB-UniRule"/>
</dbReference>
<feature type="compositionally biased region" description="Low complexity" evidence="2">
    <location>
        <begin position="361"/>
        <end position="383"/>
    </location>
</feature>
<dbReference type="AlphaFoldDB" id="A0A0D2KRM0"/>
<comment type="cofactor">
    <cofactor evidence="1">
        <name>Mg(2+)</name>
        <dbReference type="ChEBI" id="CHEBI:18420"/>
    </cofactor>
</comment>
<feature type="compositionally biased region" description="Basic and acidic residues" evidence="2">
    <location>
        <begin position="449"/>
        <end position="459"/>
    </location>
</feature>
<feature type="region of interest" description="Disordered" evidence="2">
    <location>
        <begin position="438"/>
        <end position="459"/>
    </location>
</feature>
<protein>
    <recommendedName>
        <fullName evidence="1">Protein phosphatase</fullName>
        <ecNumber evidence="1">3.1.3.16</ecNumber>
    </recommendedName>
</protein>
<evidence type="ECO:0000313" key="4">
    <source>
        <dbReference type="EMBL" id="KJA17277.1"/>
    </source>
</evidence>
<keyword evidence="1" id="KW-0460">Magnesium</keyword>
<dbReference type="STRING" id="945553.A0A0D2KRM0"/>
<dbReference type="EC" id="3.1.3.16" evidence="1"/>
<dbReference type="SMART" id="SM00332">
    <property type="entry name" value="PP2Cc"/>
    <property type="match status" value="1"/>
</dbReference>
<evidence type="ECO:0000256" key="1">
    <source>
        <dbReference type="RuleBase" id="RU366020"/>
    </source>
</evidence>
<dbReference type="PANTHER" id="PTHR12320:SF84">
    <property type="entry name" value="PROTEIN PHOSPHATASE"/>
    <property type="match status" value="1"/>
</dbReference>
<keyword evidence="1" id="KW-0378">Hydrolase</keyword>
<feature type="compositionally biased region" description="Pro residues" evidence="2">
    <location>
        <begin position="51"/>
        <end position="64"/>
    </location>
</feature>
<reference evidence="5" key="1">
    <citation type="submission" date="2014-04" db="EMBL/GenBank/DDBJ databases">
        <title>Evolutionary Origins and Diversification of the Mycorrhizal Mutualists.</title>
        <authorList>
            <consortium name="DOE Joint Genome Institute"/>
            <consortium name="Mycorrhizal Genomics Consortium"/>
            <person name="Kohler A."/>
            <person name="Kuo A."/>
            <person name="Nagy L.G."/>
            <person name="Floudas D."/>
            <person name="Copeland A."/>
            <person name="Barry K.W."/>
            <person name="Cichocki N."/>
            <person name="Veneault-Fourrey C."/>
            <person name="LaButti K."/>
            <person name="Lindquist E.A."/>
            <person name="Lipzen A."/>
            <person name="Lundell T."/>
            <person name="Morin E."/>
            <person name="Murat C."/>
            <person name="Riley R."/>
            <person name="Ohm R."/>
            <person name="Sun H."/>
            <person name="Tunlid A."/>
            <person name="Henrissat B."/>
            <person name="Grigoriev I.V."/>
            <person name="Hibbett D.S."/>
            <person name="Martin F."/>
        </authorList>
    </citation>
    <scope>NUCLEOTIDE SEQUENCE [LARGE SCALE GENOMIC DNA]</scope>
    <source>
        <strain evidence="5">FD-334 SS-4</strain>
    </source>
</reference>
<dbReference type="InterPro" id="IPR036457">
    <property type="entry name" value="PPM-type-like_dom_sf"/>
</dbReference>
<keyword evidence="1" id="KW-0904">Protein phosphatase</keyword>
<evidence type="ECO:0000259" key="3">
    <source>
        <dbReference type="PROSITE" id="PS51746"/>
    </source>
</evidence>
<sequence length="651" mass="67587">MSRTRLLHIRSSSLSTLAVQQPAAAARPVRLPSEAPKQSQHSQLALGQPTPLTPPLFPCTPPPQAFSGPAPSYHPAATSNPHPAPDHPRAHKRPRLRYRLDAGAYGIPKQRPSAPQRAFHTPPASARAVQVGEDAYFVRADAIGVADGVGGWARGAPPSASPTPSALFARRLMHFCAAEVAALDAPPPPPVRPPAAPFLFEHHLRPRAPPPPEELLDDALDDLADGIDVLRILERAYDSTVRVHAPLATGSSTALLAVLDHLPAPVPAHTPALPAHQDPPEIERNYAVGALWAGRPPTAEEDKPSADAVVHIAHLGDCMGMLVRGDSIAWRSDEMWSGYNRPLQLGPPTTCPTTSVPPPTSSTTSPSSPQKSTPSSASVTPAPERIPLPVRPHTFALPVRADDILILASDGLGDNLWDEDVLDEVVRAKRGPLWAVAASPSTGTGAGESAKEKDTRAGGQVEERIGAAEADARDTEAVSQASVARTAFAGQLAEALCSRAQRVAGRRGCRPSSSTTPLPSTDSAALLAGTACATDGASPLDAIHEEQEHSASYAEVAAQKRAPSAQKSRRAAGRRGAACAEAPPAAAGRSALEDAPAGADEVPFARRAALAGRVFRGGKCDDISVLVAVISPAPGPAPTSMGSAGQDGVGL</sequence>
<dbReference type="SUPFAM" id="SSF81606">
    <property type="entry name" value="PP2C-like"/>
    <property type="match status" value="1"/>
</dbReference>
<dbReference type="Proteomes" id="UP000054270">
    <property type="component" value="Unassembled WGS sequence"/>
</dbReference>
<proteinExistence type="inferred from homology"/>
<accession>A0A0D2KRM0</accession>
<keyword evidence="1" id="KW-0479">Metal-binding</keyword>
<dbReference type="Gene3D" id="3.60.40.10">
    <property type="entry name" value="PPM-type phosphatase domain"/>
    <property type="match status" value="1"/>
</dbReference>
<dbReference type="PROSITE" id="PS51746">
    <property type="entry name" value="PPM_2"/>
    <property type="match status" value="1"/>
</dbReference>
<feature type="region of interest" description="Disordered" evidence="2">
    <location>
        <begin position="555"/>
        <end position="582"/>
    </location>
</feature>
<comment type="catalytic activity">
    <reaction evidence="1">
        <text>O-phospho-L-threonyl-[protein] + H2O = L-threonyl-[protein] + phosphate</text>
        <dbReference type="Rhea" id="RHEA:47004"/>
        <dbReference type="Rhea" id="RHEA-COMP:11060"/>
        <dbReference type="Rhea" id="RHEA-COMP:11605"/>
        <dbReference type="ChEBI" id="CHEBI:15377"/>
        <dbReference type="ChEBI" id="CHEBI:30013"/>
        <dbReference type="ChEBI" id="CHEBI:43474"/>
        <dbReference type="ChEBI" id="CHEBI:61977"/>
        <dbReference type="EC" id="3.1.3.16"/>
    </reaction>
</comment>
<feature type="compositionally biased region" description="Polar residues" evidence="2">
    <location>
        <begin position="36"/>
        <end position="45"/>
    </location>
</feature>
<organism evidence="4 5">
    <name type="scientific">Hypholoma sublateritium (strain FD-334 SS-4)</name>
    <dbReference type="NCBI Taxonomy" id="945553"/>
    <lineage>
        <taxon>Eukaryota</taxon>
        <taxon>Fungi</taxon>
        <taxon>Dikarya</taxon>
        <taxon>Basidiomycota</taxon>
        <taxon>Agaricomycotina</taxon>
        <taxon>Agaricomycetes</taxon>
        <taxon>Agaricomycetidae</taxon>
        <taxon>Agaricales</taxon>
        <taxon>Agaricineae</taxon>
        <taxon>Strophariaceae</taxon>
        <taxon>Hypholoma</taxon>
    </lineage>
</organism>